<dbReference type="PIRSF" id="PIRSF002889">
    <property type="entry name" value="Rod_FlgB"/>
    <property type="match status" value="1"/>
</dbReference>
<evidence type="ECO:0000256" key="5">
    <source>
        <dbReference type="ARBA" id="ARBA00024934"/>
    </source>
</evidence>
<comment type="subunit">
    <text evidence="6">The basal body constitutes a major portion of the flagellar organelle and consists of a number of rings mounted on a central rod.</text>
</comment>
<dbReference type="EMBL" id="SGXM01000004">
    <property type="protein sequence ID" value="RZT36607.1"/>
    <property type="molecule type" value="Genomic_DNA"/>
</dbReference>
<protein>
    <recommendedName>
        <fullName evidence="3 6">Flagellar basal body rod protein FlgB</fullName>
    </recommendedName>
</protein>
<evidence type="ECO:0000256" key="4">
    <source>
        <dbReference type="ARBA" id="ARBA00023143"/>
    </source>
</evidence>
<evidence type="ECO:0000256" key="6">
    <source>
        <dbReference type="PIRNR" id="PIRNR002889"/>
    </source>
</evidence>
<evidence type="ECO:0000259" key="7">
    <source>
        <dbReference type="Pfam" id="PF00460"/>
    </source>
</evidence>
<gene>
    <name evidence="8" type="ORF">EV147_3268</name>
</gene>
<dbReference type="PANTHER" id="PTHR30435:SF12">
    <property type="entry name" value="FLAGELLAR BASAL BODY ROD PROTEIN FLGB"/>
    <property type="match status" value="1"/>
</dbReference>
<evidence type="ECO:0000313" key="8">
    <source>
        <dbReference type="EMBL" id="RZT36607.1"/>
    </source>
</evidence>
<feature type="domain" description="Flagellar basal body rod protein N-terminal" evidence="7">
    <location>
        <begin position="17"/>
        <end position="45"/>
    </location>
</feature>
<dbReference type="RefSeq" id="WP_130392251.1">
    <property type="nucleotide sequence ID" value="NZ_SGXM01000004.1"/>
</dbReference>
<sequence length="141" mass="15936">MEDDLHIPRFARGGPSIHEEALRLRTRRFELLAANVANADTPNYKARDIDFSDALESAMGTGHRFDGMTTTSAAHLPATPRTLEADLLYRVPLQSSMDGNTVEMDTERVAFADNAVRMQFSIDRTASKYRNMLKLYQDMRP</sequence>
<dbReference type="GO" id="GO:0030694">
    <property type="term" value="C:bacterial-type flagellum basal body, rod"/>
    <property type="evidence" value="ECO:0007669"/>
    <property type="project" value="InterPro"/>
</dbReference>
<evidence type="ECO:0000256" key="2">
    <source>
        <dbReference type="ARBA" id="ARBA00009677"/>
    </source>
</evidence>
<dbReference type="Proteomes" id="UP000291078">
    <property type="component" value="Unassembled WGS sequence"/>
</dbReference>
<organism evidence="8 9">
    <name type="scientific">Cupriavidus agavae</name>
    <dbReference type="NCBI Taxonomy" id="1001822"/>
    <lineage>
        <taxon>Bacteria</taxon>
        <taxon>Pseudomonadati</taxon>
        <taxon>Pseudomonadota</taxon>
        <taxon>Betaproteobacteria</taxon>
        <taxon>Burkholderiales</taxon>
        <taxon>Burkholderiaceae</taxon>
        <taxon>Cupriavidus</taxon>
    </lineage>
</organism>
<name>A0A4Q7RU10_9BURK</name>
<dbReference type="GO" id="GO:0071978">
    <property type="term" value="P:bacterial-type flagellum-dependent swarming motility"/>
    <property type="evidence" value="ECO:0007669"/>
    <property type="project" value="TreeGrafter"/>
</dbReference>
<evidence type="ECO:0000256" key="1">
    <source>
        <dbReference type="ARBA" id="ARBA00004117"/>
    </source>
</evidence>
<dbReference type="InterPro" id="IPR001444">
    <property type="entry name" value="Flag_bb_rod_N"/>
</dbReference>
<keyword evidence="8" id="KW-0969">Cilium</keyword>
<comment type="function">
    <text evidence="5 6">Structural component of flagellum, the bacterial motility apparatus. Part of the rod structure of flagellar basal body.</text>
</comment>
<comment type="caution">
    <text evidence="8">The sequence shown here is derived from an EMBL/GenBank/DDBJ whole genome shotgun (WGS) entry which is preliminary data.</text>
</comment>
<dbReference type="Pfam" id="PF00460">
    <property type="entry name" value="Flg_bb_rod"/>
    <property type="match status" value="1"/>
</dbReference>
<keyword evidence="4 6" id="KW-0975">Bacterial flagellum</keyword>
<dbReference type="InterPro" id="IPR006300">
    <property type="entry name" value="FlgB"/>
</dbReference>
<comment type="subcellular location">
    <subcellularLocation>
        <location evidence="1 6">Bacterial flagellum basal body</location>
    </subcellularLocation>
</comment>
<keyword evidence="8" id="KW-0966">Cell projection</keyword>
<proteinExistence type="inferred from homology"/>
<accession>A0A4Q7RU10</accession>
<keyword evidence="9" id="KW-1185">Reference proteome</keyword>
<dbReference type="OrthoDB" id="9788334at2"/>
<evidence type="ECO:0000313" key="9">
    <source>
        <dbReference type="Proteomes" id="UP000291078"/>
    </source>
</evidence>
<dbReference type="NCBIfam" id="TIGR01396">
    <property type="entry name" value="FlgB"/>
    <property type="match status" value="1"/>
</dbReference>
<dbReference type="AlphaFoldDB" id="A0A4Q7RU10"/>
<reference evidence="8 9" key="1">
    <citation type="journal article" date="2015" name="Stand. Genomic Sci.">
        <title>Genomic Encyclopedia of Bacterial and Archaeal Type Strains, Phase III: the genomes of soil and plant-associated and newly described type strains.</title>
        <authorList>
            <person name="Whitman W.B."/>
            <person name="Woyke T."/>
            <person name="Klenk H.P."/>
            <person name="Zhou Y."/>
            <person name="Lilburn T.G."/>
            <person name="Beck B.J."/>
            <person name="De Vos P."/>
            <person name="Vandamme P."/>
            <person name="Eisen J.A."/>
            <person name="Garrity G."/>
            <person name="Hugenholtz P."/>
            <person name="Kyrpides N.C."/>
        </authorList>
    </citation>
    <scope>NUCLEOTIDE SEQUENCE [LARGE SCALE GENOMIC DNA]</scope>
    <source>
        <strain evidence="8 9">ASC-9842</strain>
    </source>
</reference>
<dbReference type="PANTHER" id="PTHR30435">
    <property type="entry name" value="FLAGELLAR PROTEIN"/>
    <property type="match status" value="1"/>
</dbReference>
<comment type="similarity">
    <text evidence="2 6">Belongs to the flagella basal body rod proteins family.</text>
</comment>
<keyword evidence="8" id="KW-0282">Flagellum</keyword>
<evidence type="ECO:0000256" key="3">
    <source>
        <dbReference type="ARBA" id="ARBA00014376"/>
    </source>
</evidence>